<proteinExistence type="predicted"/>
<dbReference type="EMBL" id="LXQA011239560">
    <property type="protein sequence ID" value="MCI90263.1"/>
    <property type="molecule type" value="Genomic_DNA"/>
</dbReference>
<dbReference type="Proteomes" id="UP000265520">
    <property type="component" value="Unassembled WGS sequence"/>
</dbReference>
<organism evidence="1 2">
    <name type="scientific">Trifolium medium</name>
    <dbReference type="NCBI Taxonomy" id="97028"/>
    <lineage>
        <taxon>Eukaryota</taxon>
        <taxon>Viridiplantae</taxon>
        <taxon>Streptophyta</taxon>
        <taxon>Embryophyta</taxon>
        <taxon>Tracheophyta</taxon>
        <taxon>Spermatophyta</taxon>
        <taxon>Magnoliopsida</taxon>
        <taxon>eudicotyledons</taxon>
        <taxon>Gunneridae</taxon>
        <taxon>Pentapetalae</taxon>
        <taxon>rosids</taxon>
        <taxon>fabids</taxon>
        <taxon>Fabales</taxon>
        <taxon>Fabaceae</taxon>
        <taxon>Papilionoideae</taxon>
        <taxon>50 kb inversion clade</taxon>
        <taxon>NPAAA clade</taxon>
        <taxon>Hologalegina</taxon>
        <taxon>IRL clade</taxon>
        <taxon>Trifolieae</taxon>
        <taxon>Trifolium</taxon>
    </lineage>
</organism>
<evidence type="ECO:0000313" key="2">
    <source>
        <dbReference type="Proteomes" id="UP000265520"/>
    </source>
</evidence>
<sequence>MTVQIQQMLLEIDDKSMQLENQKTHEEQAGKDFSQEIQLLKSENEKLTVEISCLSEQ</sequence>
<reference evidence="1 2" key="1">
    <citation type="journal article" date="2018" name="Front. Plant Sci.">
        <title>Red Clover (Trifolium pratense) and Zigzag Clover (T. medium) - A Picture of Genomic Similarities and Differences.</title>
        <authorList>
            <person name="Dluhosova J."/>
            <person name="Istvanek J."/>
            <person name="Nedelnik J."/>
            <person name="Repkova J."/>
        </authorList>
    </citation>
    <scope>NUCLEOTIDE SEQUENCE [LARGE SCALE GENOMIC DNA]</scope>
    <source>
        <strain evidence="2">cv. 10/8</strain>
        <tissue evidence="1">Leaf</tissue>
    </source>
</reference>
<comment type="caution">
    <text evidence="1">The sequence shown here is derived from an EMBL/GenBank/DDBJ whole genome shotgun (WGS) entry which is preliminary data.</text>
</comment>
<evidence type="ECO:0000313" key="1">
    <source>
        <dbReference type="EMBL" id="MCI90263.1"/>
    </source>
</evidence>
<feature type="non-terminal residue" evidence="1">
    <location>
        <position position="57"/>
    </location>
</feature>
<protein>
    <submittedName>
        <fullName evidence="1">Myosin heavy chain-like protein</fullName>
    </submittedName>
</protein>
<name>A0A392VRZ4_9FABA</name>
<keyword evidence="2" id="KW-1185">Reference proteome</keyword>
<dbReference type="AlphaFoldDB" id="A0A392VRZ4"/>
<accession>A0A392VRZ4</accession>